<feature type="region of interest" description="Disordered" evidence="13">
    <location>
        <begin position="402"/>
        <end position="446"/>
    </location>
</feature>
<protein>
    <recommendedName>
        <fullName evidence="17">Nucleoporin NDC1</fullName>
    </recommendedName>
</protein>
<evidence type="ECO:0000256" key="5">
    <source>
        <dbReference type="ARBA" id="ARBA00022692"/>
    </source>
</evidence>
<feature type="transmembrane region" description="Helical" evidence="14">
    <location>
        <begin position="68"/>
        <end position="86"/>
    </location>
</feature>
<dbReference type="GO" id="GO:0106166">
    <property type="term" value="F:spindle pole body-nuclear membrane anchor activity"/>
    <property type="evidence" value="ECO:0007669"/>
    <property type="project" value="TreeGrafter"/>
</dbReference>
<evidence type="ECO:0000313" key="15">
    <source>
        <dbReference type="EMBL" id="KAK5697175.1"/>
    </source>
</evidence>
<comment type="similarity">
    <text evidence="3">Belongs to the NDC1 family.</text>
</comment>
<evidence type="ECO:0000256" key="2">
    <source>
        <dbReference type="ARBA" id="ARBA00004567"/>
    </source>
</evidence>
<proteinExistence type="inferred from homology"/>
<evidence type="ECO:0000256" key="4">
    <source>
        <dbReference type="ARBA" id="ARBA00022448"/>
    </source>
</evidence>
<comment type="subcellular location">
    <subcellularLocation>
        <location evidence="1">Nucleus membrane</location>
        <topology evidence="1">Multi-pass membrane protein</topology>
    </subcellularLocation>
    <subcellularLocation>
        <location evidence="2">Nucleus</location>
        <location evidence="2">Nuclear pore complex</location>
    </subcellularLocation>
</comment>
<dbReference type="GO" id="GO:0031965">
    <property type="term" value="C:nuclear membrane"/>
    <property type="evidence" value="ECO:0007669"/>
    <property type="project" value="UniProtKB-SubCell"/>
</dbReference>
<evidence type="ECO:0000256" key="6">
    <source>
        <dbReference type="ARBA" id="ARBA00022816"/>
    </source>
</evidence>
<feature type="transmembrane region" description="Helical" evidence="14">
    <location>
        <begin position="215"/>
        <end position="237"/>
    </location>
</feature>
<organism evidence="15 16">
    <name type="scientific">Elasticomyces elasticus</name>
    <dbReference type="NCBI Taxonomy" id="574655"/>
    <lineage>
        <taxon>Eukaryota</taxon>
        <taxon>Fungi</taxon>
        <taxon>Dikarya</taxon>
        <taxon>Ascomycota</taxon>
        <taxon>Pezizomycotina</taxon>
        <taxon>Dothideomycetes</taxon>
        <taxon>Dothideomycetidae</taxon>
        <taxon>Mycosphaerellales</taxon>
        <taxon>Teratosphaeriaceae</taxon>
        <taxon>Elasticomyces</taxon>
    </lineage>
</organism>
<feature type="region of interest" description="Disordered" evidence="13">
    <location>
        <begin position="482"/>
        <end position="502"/>
    </location>
</feature>
<evidence type="ECO:0000256" key="1">
    <source>
        <dbReference type="ARBA" id="ARBA00004232"/>
    </source>
</evidence>
<keyword evidence="9" id="KW-0811">Translocation</keyword>
<evidence type="ECO:0000256" key="13">
    <source>
        <dbReference type="SAM" id="MobiDB-lite"/>
    </source>
</evidence>
<feature type="transmembrane region" description="Helical" evidence="14">
    <location>
        <begin position="28"/>
        <end position="47"/>
    </location>
</feature>
<feature type="compositionally biased region" description="Polar residues" evidence="13">
    <location>
        <begin position="402"/>
        <end position="416"/>
    </location>
</feature>
<evidence type="ECO:0008006" key="17">
    <source>
        <dbReference type="Google" id="ProtNLM"/>
    </source>
</evidence>
<dbReference type="GO" id="GO:0051028">
    <property type="term" value="P:mRNA transport"/>
    <property type="evidence" value="ECO:0007669"/>
    <property type="project" value="UniProtKB-KW"/>
</dbReference>
<evidence type="ECO:0000256" key="11">
    <source>
        <dbReference type="ARBA" id="ARBA00023136"/>
    </source>
</evidence>
<dbReference type="PANTHER" id="PTHR13269">
    <property type="entry name" value="NUCLEOPORIN NDC1"/>
    <property type="match status" value="1"/>
</dbReference>
<dbReference type="Proteomes" id="UP001310594">
    <property type="component" value="Unassembled WGS sequence"/>
</dbReference>
<gene>
    <name evidence="15" type="ORF">LTR97_007310</name>
</gene>
<evidence type="ECO:0000256" key="3">
    <source>
        <dbReference type="ARBA" id="ARBA00005760"/>
    </source>
</evidence>
<name>A0AAN7WEB3_9PEZI</name>
<keyword evidence="6" id="KW-0509">mRNA transport</keyword>
<reference evidence="15" key="1">
    <citation type="submission" date="2023-08" db="EMBL/GenBank/DDBJ databases">
        <title>Black Yeasts Isolated from many extreme environments.</title>
        <authorList>
            <person name="Coleine C."/>
            <person name="Stajich J.E."/>
            <person name="Selbmann L."/>
        </authorList>
    </citation>
    <scope>NUCLEOTIDE SEQUENCE</scope>
    <source>
        <strain evidence="15">CCFEE 5810</strain>
    </source>
</reference>
<keyword evidence="5 14" id="KW-0812">Transmembrane</keyword>
<dbReference type="AlphaFoldDB" id="A0AAN7WEB3"/>
<feature type="compositionally biased region" description="Low complexity" evidence="13">
    <location>
        <begin position="417"/>
        <end position="430"/>
    </location>
</feature>
<keyword evidence="10" id="KW-0906">Nuclear pore complex</keyword>
<evidence type="ECO:0000256" key="7">
    <source>
        <dbReference type="ARBA" id="ARBA00022927"/>
    </source>
</evidence>
<evidence type="ECO:0000256" key="12">
    <source>
        <dbReference type="ARBA" id="ARBA00023242"/>
    </source>
</evidence>
<evidence type="ECO:0000256" key="14">
    <source>
        <dbReference type="SAM" id="Phobius"/>
    </source>
</evidence>
<dbReference type="InterPro" id="IPR019049">
    <property type="entry name" value="Nucleoporin_prot_Ndc1/Nup"/>
</dbReference>
<accession>A0AAN7WEB3</accession>
<dbReference type="PANTHER" id="PTHR13269:SF6">
    <property type="entry name" value="NUCLEOPORIN NDC1"/>
    <property type="match status" value="1"/>
</dbReference>
<dbReference type="Pfam" id="PF09531">
    <property type="entry name" value="Ndc1_Nup"/>
    <property type="match status" value="1"/>
</dbReference>
<dbReference type="GO" id="GO:0015031">
    <property type="term" value="P:protein transport"/>
    <property type="evidence" value="ECO:0007669"/>
    <property type="project" value="UniProtKB-KW"/>
</dbReference>
<evidence type="ECO:0000256" key="10">
    <source>
        <dbReference type="ARBA" id="ARBA00023132"/>
    </source>
</evidence>
<comment type="caution">
    <text evidence="15">The sequence shown here is derived from an EMBL/GenBank/DDBJ whole genome shotgun (WGS) entry which is preliminary data.</text>
</comment>
<sequence>MSTNTAAAATPSAARTYKSHLTPHLHRAFASASLLSLAACWTIATLLSPSKSWLWSWFPLGLTGLRTLMLFTPVLAVFIVRVMGLHTGSRTTTSPAETLWLHLTHFGFRTAATVGWYVLGAWVFGEVYIWSRSEGAGLGWVDMGRAGYERVRVNENPVLLRTVFVCLGIAQAGLHLERDYDRIEVEETEARLKQAKETSRLPESLQILSTKVRAIAGRVVLLVLPGIVFSTPFYFLFLRRTLWHSVAYPLARTLLLTQSSSLQPNNGPTGILHPLTLLWQTLTSSLLLVSLWELSNAIFTIYVSRPTLKKGQPLTSETKDGNGAVISRSRDPNGTLIRGLRATKLVPRSFAFWELNLITTSPLFAARRATIFAEVDRQPTSTWTEIKDACLSEIAAISSRIQGSQQPLNATGQPNPQKAQQEALAASQQQRGGAQPSGLPRIAGRGVVNDTSVINSSRSSVSGARGGARQAVEMVGGVMKSLSQSQSGAHAQGQQQQGQRTAAGIGSVYGRKAIEYGVSKAGGRGFVGPAWLQGVMGGKVVEFLRTPAGEVFRQGFGRRVRAVVLGVPFSRGVDIVHASRSLTALVVASLREDGFGRVSGDVAGIVRSYTAAIGNIRNFIAGLQPHWSDVGFTDAERDLAGGAVGLEEVKEVLEVLRSGLEEVVLAFGEYAGGLGLTHAEMRAARQVIEVDREGKGGGGKEMEEIGGERKTG</sequence>
<keyword evidence="7" id="KW-0653">Protein transport</keyword>
<dbReference type="GO" id="GO:0070762">
    <property type="term" value="C:nuclear pore transmembrane ring"/>
    <property type="evidence" value="ECO:0007669"/>
    <property type="project" value="TreeGrafter"/>
</dbReference>
<evidence type="ECO:0000256" key="9">
    <source>
        <dbReference type="ARBA" id="ARBA00023010"/>
    </source>
</evidence>
<keyword evidence="11 14" id="KW-0472">Membrane</keyword>
<dbReference type="GO" id="GO:0070631">
    <property type="term" value="P:spindle pole body localization"/>
    <property type="evidence" value="ECO:0007669"/>
    <property type="project" value="TreeGrafter"/>
</dbReference>
<keyword evidence="8 14" id="KW-1133">Transmembrane helix</keyword>
<keyword evidence="12" id="KW-0539">Nucleus</keyword>
<evidence type="ECO:0000256" key="8">
    <source>
        <dbReference type="ARBA" id="ARBA00022989"/>
    </source>
</evidence>
<dbReference type="EMBL" id="JAVRQU010000011">
    <property type="protein sequence ID" value="KAK5697175.1"/>
    <property type="molecule type" value="Genomic_DNA"/>
</dbReference>
<dbReference type="GO" id="GO:0005816">
    <property type="term" value="C:spindle pole body"/>
    <property type="evidence" value="ECO:0007669"/>
    <property type="project" value="TreeGrafter"/>
</dbReference>
<feature type="region of interest" description="Disordered" evidence="13">
    <location>
        <begin position="693"/>
        <end position="712"/>
    </location>
</feature>
<dbReference type="GO" id="GO:0006999">
    <property type="term" value="P:nuclear pore organization"/>
    <property type="evidence" value="ECO:0007669"/>
    <property type="project" value="TreeGrafter"/>
</dbReference>
<keyword evidence="4" id="KW-0813">Transport</keyword>
<evidence type="ECO:0000313" key="16">
    <source>
        <dbReference type="Proteomes" id="UP001310594"/>
    </source>
</evidence>